<dbReference type="InterPro" id="IPR000683">
    <property type="entry name" value="Gfo/Idh/MocA-like_OxRdtase_N"/>
</dbReference>
<evidence type="ECO:0000313" key="4">
    <source>
        <dbReference type="EMBL" id="PYI31189.1"/>
    </source>
</evidence>
<reference evidence="4 5" key="1">
    <citation type="submission" date="2018-02" db="EMBL/GenBank/DDBJ databases">
        <title>The genomes of Aspergillus section Nigri reveals drivers in fungal speciation.</title>
        <authorList>
            <consortium name="DOE Joint Genome Institute"/>
            <person name="Vesth T.C."/>
            <person name="Nybo J."/>
            <person name="Theobald S."/>
            <person name="Brandl J."/>
            <person name="Frisvad J.C."/>
            <person name="Nielsen K.F."/>
            <person name="Lyhne E.K."/>
            <person name="Kogle M.E."/>
            <person name="Kuo A."/>
            <person name="Riley R."/>
            <person name="Clum A."/>
            <person name="Nolan M."/>
            <person name="Lipzen A."/>
            <person name="Salamov A."/>
            <person name="Henrissat B."/>
            <person name="Wiebenga A."/>
            <person name="De vries R.P."/>
            <person name="Grigoriev I.V."/>
            <person name="Mortensen U.H."/>
            <person name="Andersen M.R."/>
            <person name="Baker S.E."/>
        </authorList>
    </citation>
    <scope>NUCLEOTIDE SEQUENCE [LARGE SCALE GENOMIC DNA]</scope>
    <source>
        <strain evidence="4 5">CBS 114.80</strain>
    </source>
</reference>
<dbReference type="SUPFAM" id="SSF55347">
    <property type="entry name" value="Glyceraldehyde-3-phosphate dehydrogenase-like, C-terminal domain"/>
    <property type="match status" value="1"/>
</dbReference>
<dbReference type="Pfam" id="PF22725">
    <property type="entry name" value="GFO_IDH_MocA_C3"/>
    <property type="match status" value="1"/>
</dbReference>
<evidence type="ECO:0000259" key="3">
    <source>
        <dbReference type="Pfam" id="PF22725"/>
    </source>
</evidence>
<keyword evidence="5" id="KW-1185">Reference proteome</keyword>
<name>A0A2V5I3A5_9EURO</name>
<gene>
    <name evidence="4" type="ORF">BP00DRAFT_415805</name>
</gene>
<dbReference type="Pfam" id="PF01408">
    <property type="entry name" value="GFO_IDH_MocA"/>
    <property type="match status" value="1"/>
</dbReference>
<organism evidence="4 5">
    <name type="scientific">Aspergillus indologenus CBS 114.80</name>
    <dbReference type="NCBI Taxonomy" id="1450541"/>
    <lineage>
        <taxon>Eukaryota</taxon>
        <taxon>Fungi</taxon>
        <taxon>Dikarya</taxon>
        <taxon>Ascomycota</taxon>
        <taxon>Pezizomycotina</taxon>
        <taxon>Eurotiomycetes</taxon>
        <taxon>Eurotiomycetidae</taxon>
        <taxon>Eurotiales</taxon>
        <taxon>Aspergillaceae</taxon>
        <taxon>Aspergillus</taxon>
        <taxon>Aspergillus subgen. Circumdati</taxon>
    </lineage>
</organism>
<dbReference type="Gene3D" id="3.40.50.720">
    <property type="entry name" value="NAD(P)-binding Rossmann-like Domain"/>
    <property type="match status" value="1"/>
</dbReference>
<dbReference type="GO" id="GO:0006740">
    <property type="term" value="P:NADPH regeneration"/>
    <property type="evidence" value="ECO:0007669"/>
    <property type="project" value="TreeGrafter"/>
</dbReference>
<comment type="similarity">
    <text evidence="1">Belongs to the Gfo/Idh/MocA family.</text>
</comment>
<accession>A0A2V5I3A5</accession>
<evidence type="ECO:0000313" key="5">
    <source>
        <dbReference type="Proteomes" id="UP000248817"/>
    </source>
</evidence>
<feature type="domain" description="Gfo/Idh/MocA-like oxidoreductase N-terminal" evidence="2">
    <location>
        <begin position="4"/>
        <end position="125"/>
    </location>
</feature>
<feature type="domain" description="GFO/IDH/MocA-like oxidoreductase" evidence="3">
    <location>
        <begin position="160"/>
        <end position="280"/>
    </location>
</feature>
<dbReference type="GO" id="GO:0005737">
    <property type="term" value="C:cytoplasm"/>
    <property type="evidence" value="ECO:0007669"/>
    <property type="project" value="TreeGrafter"/>
</dbReference>
<dbReference type="AlphaFoldDB" id="A0A2V5I3A5"/>
<evidence type="ECO:0000259" key="2">
    <source>
        <dbReference type="Pfam" id="PF01408"/>
    </source>
</evidence>
<dbReference type="EMBL" id="KZ825506">
    <property type="protein sequence ID" value="PYI31189.1"/>
    <property type="molecule type" value="Genomic_DNA"/>
</dbReference>
<dbReference type="InterPro" id="IPR036291">
    <property type="entry name" value="NAD(P)-bd_dom_sf"/>
</dbReference>
<dbReference type="InterPro" id="IPR055170">
    <property type="entry name" value="GFO_IDH_MocA-like_dom"/>
</dbReference>
<protein>
    <submittedName>
        <fullName evidence="4">Oxidoreductase family, NAD-binding Rossmann fold protein</fullName>
    </submittedName>
</protein>
<evidence type="ECO:0000256" key="1">
    <source>
        <dbReference type="ARBA" id="ARBA00010928"/>
    </source>
</evidence>
<dbReference type="SUPFAM" id="SSF51735">
    <property type="entry name" value="NAD(P)-binding Rossmann-fold domains"/>
    <property type="match status" value="1"/>
</dbReference>
<dbReference type="GO" id="GO:0000166">
    <property type="term" value="F:nucleotide binding"/>
    <property type="evidence" value="ECO:0007669"/>
    <property type="project" value="InterPro"/>
</dbReference>
<dbReference type="PANTHER" id="PTHR42840:SF5">
    <property type="entry name" value="NAD(P)-BINDING ROSSMANN-FOLD SUPERFAMILY PROTEIN"/>
    <property type="match status" value="1"/>
</dbReference>
<dbReference type="PANTHER" id="PTHR42840">
    <property type="entry name" value="NAD(P)-BINDING ROSSMANN-FOLD SUPERFAMILY PROTEIN-RELATED"/>
    <property type="match status" value="1"/>
</dbReference>
<dbReference type="Gene3D" id="3.30.360.10">
    <property type="entry name" value="Dihydrodipicolinate Reductase, domain 2"/>
    <property type="match status" value="1"/>
</dbReference>
<dbReference type="GO" id="GO:0016491">
    <property type="term" value="F:oxidoreductase activity"/>
    <property type="evidence" value="ECO:0007669"/>
    <property type="project" value="TreeGrafter"/>
</dbReference>
<dbReference type="Proteomes" id="UP000248817">
    <property type="component" value="Unassembled WGS sequence"/>
</dbReference>
<proteinExistence type="inferred from homology"/>
<sequence>MTIGIAFIGAGLFVKDYHLPGVQASPDLELKAVYSRSLKSAASIAPDQPLDRYADDASQGLDQLLSRDDIQAVIIATTDPTNSQSLPITNQAAYVRAALSAGKHVLSEKPIAKDLAEATALLDWYRSTILPRGSAAPTWSVAENFRYFDSLRQGRAQLARLGRIRQFRTQVYFDCRPGKFVFWPFFALAWRQQPEHQGGAVLDIGVHHVAAMRYLLGGKPGERITQVSAFVGSFADALPPVDTVDAVLRTESGAQGTFQLSGCSSLDESGWTVVGEKGHVRVTNDGVALHLDGEDDERQTLPVEILAVGNEIKAWGEALTSGEMKVEQRPEEALADLEVIELILKSGKENGAPQVAKHQC</sequence>